<dbReference type="Proteomes" id="UP000799536">
    <property type="component" value="Unassembled WGS sequence"/>
</dbReference>
<evidence type="ECO:0000313" key="3">
    <source>
        <dbReference type="Proteomes" id="UP000799536"/>
    </source>
</evidence>
<dbReference type="Gene3D" id="3.40.50.300">
    <property type="entry name" value="P-loop containing nucleotide triphosphate hydrolases"/>
    <property type="match status" value="1"/>
</dbReference>
<dbReference type="SUPFAM" id="SSF52540">
    <property type="entry name" value="P-loop containing nucleoside triphosphate hydrolases"/>
    <property type="match status" value="1"/>
</dbReference>
<keyword evidence="3" id="KW-1185">Reference proteome</keyword>
<protein>
    <recommendedName>
        <fullName evidence="4">Zona occludens toxin N-terminal domain-containing protein</fullName>
    </recommendedName>
</protein>
<evidence type="ECO:0000313" key="2">
    <source>
        <dbReference type="EMBL" id="KAF2198906.1"/>
    </source>
</evidence>
<evidence type="ECO:0000256" key="1">
    <source>
        <dbReference type="SAM" id="MobiDB-lite"/>
    </source>
</evidence>
<accession>A0A9P4MQ33</accession>
<organism evidence="2 3">
    <name type="scientific">Delitschia confertaspora ATCC 74209</name>
    <dbReference type="NCBI Taxonomy" id="1513339"/>
    <lineage>
        <taxon>Eukaryota</taxon>
        <taxon>Fungi</taxon>
        <taxon>Dikarya</taxon>
        <taxon>Ascomycota</taxon>
        <taxon>Pezizomycotina</taxon>
        <taxon>Dothideomycetes</taxon>
        <taxon>Pleosporomycetidae</taxon>
        <taxon>Pleosporales</taxon>
        <taxon>Delitschiaceae</taxon>
        <taxon>Delitschia</taxon>
    </lineage>
</organism>
<proteinExistence type="predicted"/>
<gene>
    <name evidence="2" type="ORF">GQ43DRAFT_377505</name>
</gene>
<dbReference type="AlphaFoldDB" id="A0A9P4MQ33"/>
<name>A0A9P4MQ33_9PLEO</name>
<reference evidence="2" key="1">
    <citation type="journal article" date="2020" name="Stud. Mycol.">
        <title>101 Dothideomycetes genomes: a test case for predicting lifestyles and emergence of pathogens.</title>
        <authorList>
            <person name="Haridas S."/>
            <person name="Albert R."/>
            <person name="Binder M."/>
            <person name="Bloem J."/>
            <person name="Labutti K."/>
            <person name="Salamov A."/>
            <person name="Andreopoulos B."/>
            <person name="Baker S."/>
            <person name="Barry K."/>
            <person name="Bills G."/>
            <person name="Bluhm B."/>
            <person name="Cannon C."/>
            <person name="Castanera R."/>
            <person name="Culley D."/>
            <person name="Daum C."/>
            <person name="Ezra D."/>
            <person name="Gonzalez J."/>
            <person name="Henrissat B."/>
            <person name="Kuo A."/>
            <person name="Liang C."/>
            <person name="Lipzen A."/>
            <person name="Lutzoni F."/>
            <person name="Magnuson J."/>
            <person name="Mondo S."/>
            <person name="Nolan M."/>
            <person name="Ohm R."/>
            <person name="Pangilinan J."/>
            <person name="Park H.-J."/>
            <person name="Ramirez L."/>
            <person name="Alfaro M."/>
            <person name="Sun H."/>
            <person name="Tritt A."/>
            <person name="Yoshinaga Y."/>
            <person name="Zwiers L.-H."/>
            <person name="Turgeon B."/>
            <person name="Goodwin S."/>
            <person name="Spatafora J."/>
            <person name="Crous P."/>
            <person name="Grigoriev I."/>
        </authorList>
    </citation>
    <scope>NUCLEOTIDE SEQUENCE</scope>
    <source>
        <strain evidence="2">ATCC 74209</strain>
    </source>
</reference>
<sequence length="508" mass="56314">MAPPKSGNELAQYQDVLRPPRDTRTSGSSNLEESRMAPLIWWDVKEYFSRSITNGPQLKPITKTPFSQYAVLGTPEENDSVCADNGTRKPVLLNTNAPWSAFVCGSQGSGKSHALSCMLENCLLTKPDKIKKIGQNVKPLAGLVFHYDSSQSSDVCEAAYLATDVPTTVLVPPSNFGKLADRYNRLNSKYGANIKVKRLHLLPKYLDTARMKSLMAVGDTSRTPLYMQTVTKILRDMATASQGRGDFDYQMFRRMIEQEQFDVRQMGPLQMRLDLLESFMRRNKNGEILANLENDNLRGAPGTLTIIDLTDPVVDSDSAGALFNICLSVFLSQTTAGKIVALDEAHNYMAHTSASAKEFTENLVSSIRQQRHQGVRVVVSTQEPSINPRLLDLCNITMVHRCSSPDWFKTLKQHLGGIFLQQKASSLTLSDSDSEADAGVELTVDDHTLFRKIMRLGLGESLVFCPSALIGVDDKGEVVKMNENHVKFRTRQRITADGGRSRLAGEMS</sequence>
<dbReference type="InterPro" id="IPR027417">
    <property type="entry name" value="P-loop_NTPase"/>
</dbReference>
<dbReference type="EMBL" id="ML994109">
    <property type="protein sequence ID" value="KAF2198906.1"/>
    <property type="molecule type" value="Genomic_DNA"/>
</dbReference>
<comment type="caution">
    <text evidence="2">The sequence shown here is derived from an EMBL/GenBank/DDBJ whole genome shotgun (WGS) entry which is preliminary data.</text>
</comment>
<feature type="region of interest" description="Disordered" evidence="1">
    <location>
        <begin position="1"/>
        <end position="31"/>
    </location>
</feature>
<evidence type="ECO:0008006" key="4">
    <source>
        <dbReference type="Google" id="ProtNLM"/>
    </source>
</evidence>
<dbReference type="OrthoDB" id="2316594at2759"/>